<name>A0A8S5RJA1_9VIRU</name>
<dbReference type="EMBL" id="BK059109">
    <property type="protein sequence ID" value="DAE31478.1"/>
    <property type="molecule type" value="Genomic_DNA"/>
</dbReference>
<reference evidence="1" key="1">
    <citation type="journal article" date="2021" name="Proc. Natl. Acad. Sci. U.S.A.">
        <title>A Catalog of Tens of Thousands of Viruses from Human Metagenomes Reveals Hidden Associations with Chronic Diseases.</title>
        <authorList>
            <person name="Tisza M.J."/>
            <person name="Buck C.B."/>
        </authorList>
    </citation>
    <scope>NUCLEOTIDE SEQUENCE</scope>
    <source>
        <strain evidence="1">CtBM815</strain>
    </source>
</reference>
<accession>A0A8S5RJA1</accession>
<organism evidence="1">
    <name type="scientific">virus sp. ctBM815</name>
    <dbReference type="NCBI Taxonomy" id="2825806"/>
    <lineage>
        <taxon>Viruses</taxon>
    </lineage>
</organism>
<proteinExistence type="predicted"/>
<evidence type="ECO:0000313" key="1">
    <source>
        <dbReference type="EMBL" id="DAE31478.1"/>
    </source>
</evidence>
<sequence length="35" mass="4102">MLDYTKKRVIKTMYSKTLVNINVPLVKILQAPIRI</sequence>
<protein>
    <submittedName>
        <fullName evidence="1">Uncharacterized protein</fullName>
    </submittedName>
</protein>